<dbReference type="Pfam" id="PF04304">
    <property type="entry name" value="DUF454"/>
    <property type="match status" value="1"/>
</dbReference>
<dbReference type="EMBL" id="CP117411">
    <property type="protein sequence ID" value="WCT72002.1"/>
    <property type="molecule type" value="Genomic_DNA"/>
</dbReference>
<organism evidence="2 3">
    <name type="scientific">Sphingomonas naphthae</name>
    <dbReference type="NCBI Taxonomy" id="1813468"/>
    <lineage>
        <taxon>Bacteria</taxon>
        <taxon>Pseudomonadati</taxon>
        <taxon>Pseudomonadota</taxon>
        <taxon>Alphaproteobacteria</taxon>
        <taxon>Sphingomonadales</taxon>
        <taxon>Sphingomonadaceae</taxon>
        <taxon>Sphingomonas</taxon>
    </lineage>
</organism>
<protein>
    <submittedName>
        <fullName evidence="2">YbaN family protein</fullName>
    </submittedName>
</protein>
<dbReference type="RefSeq" id="WP_273685949.1">
    <property type="nucleotide sequence ID" value="NZ_CP117411.1"/>
</dbReference>
<reference evidence="2 3" key="1">
    <citation type="submission" date="2023-02" db="EMBL/GenBank/DDBJ databases">
        <title>Genome sequence of Sphingomonas naphthae.</title>
        <authorList>
            <person name="Kim S."/>
            <person name="Heo J."/>
            <person name="Kwon S.-W."/>
        </authorList>
    </citation>
    <scope>NUCLEOTIDE SEQUENCE [LARGE SCALE GENOMIC DNA]</scope>
    <source>
        <strain evidence="2 3">KACC 18716</strain>
    </source>
</reference>
<name>A0ABY7TFI2_9SPHN</name>
<accession>A0ABY7TFI2</accession>
<proteinExistence type="predicted"/>
<sequence>MRLFYLSAGILAIVVGVIGIFVPLLPTVPFMLLAAFCFARSNPEWERRLIEHPRYGPHILAWREKGAISRKGKTASLLMLTGSAIIGLVFLPYPWCYTPLGVALICGTWIATRPSG</sequence>
<feature type="transmembrane region" description="Helical" evidence="1">
    <location>
        <begin position="75"/>
        <end position="95"/>
    </location>
</feature>
<dbReference type="PANTHER" id="PTHR35813">
    <property type="entry name" value="INNER MEMBRANE PROTEIN YBAN"/>
    <property type="match status" value="1"/>
</dbReference>
<dbReference type="InterPro" id="IPR007401">
    <property type="entry name" value="DUF454"/>
</dbReference>
<dbReference type="PIRSF" id="PIRSF016789">
    <property type="entry name" value="DUF454"/>
    <property type="match status" value="1"/>
</dbReference>
<dbReference type="PANTHER" id="PTHR35813:SF1">
    <property type="entry name" value="INNER MEMBRANE PROTEIN YBAN"/>
    <property type="match status" value="1"/>
</dbReference>
<keyword evidence="1" id="KW-0472">Membrane</keyword>
<dbReference type="Proteomes" id="UP001220395">
    <property type="component" value="Chromosome"/>
</dbReference>
<evidence type="ECO:0000256" key="1">
    <source>
        <dbReference type="SAM" id="Phobius"/>
    </source>
</evidence>
<feature type="transmembrane region" description="Helical" evidence="1">
    <location>
        <begin position="6"/>
        <end position="39"/>
    </location>
</feature>
<keyword evidence="1" id="KW-0812">Transmembrane</keyword>
<keyword evidence="1" id="KW-1133">Transmembrane helix</keyword>
<gene>
    <name evidence="2" type="ORF">PQ455_10110</name>
</gene>
<evidence type="ECO:0000313" key="3">
    <source>
        <dbReference type="Proteomes" id="UP001220395"/>
    </source>
</evidence>
<evidence type="ECO:0000313" key="2">
    <source>
        <dbReference type="EMBL" id="WCT72002.1"/>
    </source>
</evidence>
<keyword evidence="3" id="KW-1185">Reference proteome</keyword>